<evidence type="ECO:0000256" key="3">
    <source>
        <dbReference type="ARBA" id="ARBA00004651"/>
    </source>
</evidence>
<dbReference type="Gene3D" id="6.10.340.10">
    <property type="match status" value="1"/>
</dbReference>
<evidence type="ECO:0000256" key="1">
    <source>
        <dbReference type="ARBA" id="ARBA00000085"/>
    </source>
</evidence>
<feature type="domain" description="HAMP" evidence="18">
    <location>
        <begin position="191"/>
        <end position="243"/>
    </location>
</feature>
<dbReference type="CDD" id="cd00082">
    <property type="entry name" value="HisKA"/>
    <property type="match status" value="1"/>
</dbReference>
<dbReference type="CDD" id="cd06225">
    <property type="entry name" value="HAMP"/>
    <property type="match status" value="1"/>
</dbReference>
<keyword evidence="6" id="KW-0597">Phosphoprotein</keyword>
<dbReference type="PANTHER" id="PTHR45453:SF1">
    <property type="entry name" value="PHOSPHATE REGULON SENSOR PROTEIN PHOR"/>
    <property type="match status" value="1"/>
</dbReference>
<feature type="domain" description="Histidine kinase" evidence="17">
    <location>
        <begin position="360"/>
        <end position="569"/>
    </location>
</feature>
<feature type="transmembrane region" description="Helical" evidence="16">
    <location>
        <begin position="171"/>
        <end position="189"/>
    </location>
</feature>
<dbReference type="InterPro" id="IPR036890">
    <property type="entry name" value="HATPase_C_sf"/>
</dbReference>
<feature type="transmembrane region" description="Helical" evidence="16">
    <location>
        <begin position="12"/>
        <end position="32"/>
    </location>
</feature>
<dbReference type="PROSITE" id="PS50885">
    <property type="entry name" value="HAMP"/>
    <property type="match status" value="1"/>
</dbReference>
<dbReference type="EMBL" id="DSTT01000002">
    <property type="protein sequence ID" value="HFK23479.1"/>
    <property type="molecule type" value="Genomic_DNA"/>
</dbReference>
<dbReference type="GO" id="GO:0045121">
    <property type="term" value="C:membrane raft"/>
    <property type="evidence" value="ECO:0007669"/>
    <property type="project" value="UniProtKB-SubCell"/>
</dbReference>
<dbReference type="PROSITE" id="PS50109">
    <property type="entry name" value="HIS_KIN"/>
    <property type="match status" value="1"/>
</dbReference>
<dbReference type="CDD" id="cd00075">
    <property type="entry name" value="HATPase"/>
    <property type="match status" value="1"/>
</dbReference>
<keyword evidence="7" id="KW-0808">Transferase</keyword>
<evidence type="ECO:0000259" key="17">
    <source>
        <dbReference type="PROSITE" id="PS50109"/>
    </source>
</evidence>
<evidence type="ECO:0000256" key="11">
    <source>
        <dbReference type="ARBA" id="ARBA00022840"/>
    </source>
</evidence>
<comment type="catalytic activity">
    <reaction evidence="1">
        <text>ATP + protein L-histidine = ADP + protein N-phospho-L-histidine.</text>
        <dbReference type="EC" id="2.7.13.3"/>
    </reaction>
</comment>
<keyword evidence="14 16" id="KW-0472">Membrane</keyword>
<evidence type="ECO:0000256" key="7">
    <source>
        <dbReference type="ARBA" id="ARBA00022679"/>
    </source>
</evidence>
<evidence type="ECO:0000256" key="14">
    <source>
        <dbReference type="ARBA" id="ARBA00023136"/>
    </source>
</evidence>
<dbReference type="SMART" id="SM00304">
    <property type="entry name" value="HAMP"/>
    <property type="match status" value="1"/>
</dbReference>
<keyword evidence="15" id="KW-0175">Coiled coil</keyword>
<keyword evidence="13" id="KW-0902">Two-component regulatory system</keyword>
<evidence type="ECO:0000256" key="9">
    <source>
        <dbReference type="ARBA" id="ARBA00022741"/>
    </source>
</evidence>
<evidence type="ECO:0000256" key="6">
    <source>
        <dbReference type="ARBA" id="ARBA00022553"/>
    </source>
</evidence>
<keyword evidence="12 16" id="KW-1133">Transmembrane helix</keyword>
<dbReference type="InterPro" id="IPR029151">
    <property type="entry name" value="Sensor-like_sf"/>
</dbReference>
<evidence type="ECO:0000256" key="16">
    <source>
        <dbReference type="SAM" id="Phobius"/>
    </source>
</evidence>
<dbReference type="AlphaFoldDB" id="A0A7C3N6C9"/>
<organism evidence="19">
    <name type="scientific">candidate division WOR-3 bacterium</name>
    <dbReference type="NCBI Taxonomy" id="2052148"/>
    <lineage>
        <taxon>Bacteria</taxon>
        <taxon>Bacteria division WOR-3</taxon>
    </lineage>
</organism>
<evidence type="ECO:0000256" key="2">
    <source>
        <dbReference type="ARBA" id="ARBA00004314"/>
    </source>
</evidence>
<dbReference type="GO" id="GO:0004721">
    <property type="term" value="F:phosphoprotein phosphatase activity"/>
    <property type="evidence" value="ECO:0007669"/>
    <property type="project" value="TreeGrafter"/>
</dbReference>
<dbReference type="InterPro" id="IPR003594">
    <property type="entry name" value="HATPase_dom"/>
</dbReference>
<comment type="subcellular location">
    <subcellularLocation>
        <location evidence="3">Cell membrane</location>
        <topology evidence="3">Multi-pass membrane protein</topology>
    </subcellularLocation>
    <subcellularLocation>
        <location evidence="2">Membrane raft</location>
        <topology evidence="2">Multi-pass membrane protein</topology>
    </subcellularLocation>
</comment>
<keyword evidence="9" id="KW-0547">Nucleotide-binding</keyword>
<proteinExistence type="predicted"/>
<dbReference type="SMART" id="SM00387">
    <property type="entry name" value="HATPase_c"/>
    <property type="match status" value="1"/>
</dbReference>
<feature type="coiled-coil region" evidence="15">
    <location>
        <begin position="231"/>
        <end position="258"/>
    </location>
</feature>
<dbReference type="SUPFAM" id="SSF103190">
    <property type="entry name" value="Sensory domain-like"/>
    <property type="match status" value="1"/>
</dbReference>
<dbReference type="PANTHER" id="PTHR45453">
    <property type="entry name" value="PHOSPHATE REGULON SENSOR PROTEIN PHOR"/>
    <property type="match status" value="1"/>
</dbReference>
<dbReference type="GO" id="GO:0005886">
    <property type="term" value="C:plasma membrane"/>
    <property type="evidence" value="ECO:0007669"/>
    <property type="project" value="UniProtKB-SubCell"/>
</dbReference>
<evidence type="ECO:0000256" key="8">
    <source>
        <dbReference type="ARBA" id="ARBA00022692"/>
    </source>
</evidence>
<dbReference type="InterPro" id="IPR005467">
    <property type="entry name" value="His_kinase_dom"/>
</dbReference>
<dbReference type="InterPro" id="IPR050351">
    <property type="entry name" value="BphY/WalK/GraS-like"/>
</dbReference>
<keyword evidence="5" id="KW-1003">Cell membrane</keyword>
<evidence type="ECO:0000256" key="15">
    <source>
        <dbReference type="SAM" id="Coils"/>
    </source>
</evidence>
<dbReference type="Pfam" id="PF00512">
    <property type="entry name" value="HisKA"/>
    <property type="match status" value="1"/>
</dbReference>
<dbReference type="InterPro" id="IPR036097">
    <property type="entry name" value="HisK_dim/P_sf"/>
</dbReference>
<gene>
    <name evidence="19" type="ORF">ENS15_02330</name>
</gene>
<evidence type="ECO:0000259" key="18">
    <source>
        <dbReference type="PROSITE" id="PS50885"/>
    </source>
</evidence>
<evidence type="ECO:0000256" key="10">
    <source>
        <dbReference type="ARBA" id="ARBA00022777"/>
    </source>
</evidence>
<dbReference type="InterPro" id="IPR003660">
    <property type="entry name" value="HAMP_dom"/>
</dbReference>
<dbReference type="GO" id="GO:0016036">
    <property type="term" value="P:cellular response to phosphate starvation"/>
    <property type="evidence" value="ECO:0007669"/>
    <property type="project" value="TreeGrafter"/>
</dbReference>
<sequence length="569" mass="66936">MKIKIFSNVKILIYFLISVLIIINLTSFYFTAKMVKKTYIYSNTNDMRSISRILNEEIENFWEDLDILNKKVKEKSDLTGVRITVIDTTGRVLADSHQDFRLMENHKGRKDIDEALKGEEITIERYSKTLKNKMLYFSSPIYKDGNLIGVLRLSSFSKDIDKILLNIFRDYIFIFILTLFITFSLFYFLNRKVTYPVNLIVKNLEKFGNGELDTKIILKEDDEFKKIGKSFNDMADRIKKLICDVEEKNRELETLLKTIEQGIIIVDNEFNIIYSNKKLENIIKEKREISKITDIFLNYDFLKALKDAKKETIKIESEINSRIFLINISFIIEDNKYILTFFDITEIKNVDRMRKDFISNISHELKTPLTAIYGYLETIEMEYKDVKYIPIIKKHVENMNKLVEEILTLSYLEASPKIKKEEFLLTDTVKNVLKSFEEDAKKKNLKIDFSYSDEKIYFNGDKEKIERMIKNLVENSIRYTDNGYVKILLEKKDKNIFLTVEDTGIGIPEREIERIFERFYTIDKSRSKKYGGFGLGLSIVKHIVKLHDGKIEVVSEEGKGTKIKVTFEI</sequence>
<dbReference type="SMART" id="SM00388">
    <property type="entry name" value="HisKA"/>
    <property type="match status" value="1"/>
</dbReference>
<dbReference type="Gene3D" id="1.10.287.130">
    <property type="match status" value="1"/>
</dbReference>
<reference evidence="19" key="1">
    <citation type="journal article" date="2020" name="mSystems">
        <title>Genome- and Community-Level Interaction Insights into Carbon Utilization and Element Cycling Functions of Hydrothermarchaeota in Hydrothermal Sediment.</title>
        <authorList>
            <person name="Zhou Z."/>
            <person name="Liu Y."/>
            <person name="Xu W."/>
            <person name="Pan J."/>
            <person name="Luo Z.H."/>
            <person name="Li M."/>
        </authorList>
    </citation>
    <scope>NUCLEOTIDE SEQUENCE [LARGE SCALE GENOMIC DNA]</scope>
    <source>
        <strain evidence="19">SpSt-464</strain>
    </source>
</reference>
<dbReference type="GO" id="GO:0000155">
    <property type="term" value="F:phosphorelay sensor kinase activity"/>
    <property type="evidence" value="ECO:0007669"/>
    <property type="project" value="InterPro"/>
</dbReference>
<dbReference type="GO" id="GO:0005524">
    <property type="term" value="F:ATP binding"/>
    <property type="evidence" value="ECO:0007669"/>
    <property type="project" value="UniProtKB-KW"/>
</dbReference>
<dbReference type="Gene3D" id="3.30.450.20">
    <property type="entry name" value="PAS domain"/>
    <property type="match status" value="2"/>
</dbReference>
<evidence type="ECO:0000256" key="13">
    <source>
        <dbReference type="ARBA" id="ARBA00023012"/>
    </source>
</evidence>
<evidence type="ECO:0000313" key="19">
    <source>
        <dbReference type="EMBL" id="HFK23479.1"/>
    </source>
</evidence>
<dbReference type="SUPFAM" id="SSF47384">
    <property type="entry name" value="Homodimeric domain of signal transducing histidine kinase"/>
    <property type="match status" value="1"/>
</dbReference>
<dbReference type="Pfam" id="PF00672">
    <property type="entry name" value="HAMP"/>
    <property type="match status" value="1"/>
</dbReference>
<evidence type="ECO:0000256" key="4">
    <source>
        <dbReference type="ARBA" id="ARBA00012438"/>
    </source>
</evidence>
<dbReference type="SUPFAM" id="SSF55874">
    <property type="entry name" value="ATPase domain of HSP90 chaperone/DNA topoisomerase II/histidine kinase"/>
    <property type="match status" value="1"/>
</dbReference>
<dbReference type="InterPro" id="IPR004358">
    <property type="entry name" value="Sig_transdc_His_kin-like_C"/>
</dbReference>
<dbReference type="InterPro" id="IPR031967">
    <property type="entry name" value="PhoR_single_Cache-like_dom"/>
</dbReference>
<dbReference type="Pfam" id="PF02518">
    <property type="entry name" value="HATPase_c"/>
    <property type="match status" value="1"/>
</dbReference>
<dbReference type="InterPro" id="IPR003661">
    <property type="entry name" value="HisK_dim/P_dom"/>
</dbReference>
<keyword evidence="11" id="KW-0067">ATP-binding</keyword>
<dbReference type="SUPFAM" id="SSF158472">
    <property type="entry name" value="HAMP domain-like"/>
    <property type="match status" value="1"/>
</dbReference>
<accession>A0A7C3N6C9</accession>
<dbReference type="FunFam" id="3.30.565.10:FF:000023">
    <property type="entry name" value="PAS domain-containing sensor histidine kinase"/>
    <property type="match status" value="1"/>
</dbReference>
<dbReference type="Gene3D" id="3.30.565.10">
    <property type="entry name" value="Histidine kinase-like ATPase, C-terminal domain"/>
    <property type="match status" value="1"/>
</dbReference>
<evidence type="ECO:0000256" key="5">
    <source>
        <dbReference type="ARBA" id="ARBA00022475"/>
    </source>
</evidence>
<keyword evidence="10 19" id="KW-0418">Kinase</keyword>
<dbReference type="PRINTS" id="PR00344">
    <property type="entry name" value="BCTRLSENSOR"/>
</dbReference>
<protein>
    <recommendedName>
        <fullName evidence="4">histidine kinase</fullName>
        <ecNumber evidence="4">2.7.13.3</ecNumber>
    </recommendedName>
</protein>
<dbReference type="EC" id="2.7.13.3" evidence="4"/>
<dbReference type="Pfam" id="PF16736">
    <property type="entry name" value="sCache_like"/>
    <property type="match status" value="1"/>
</dbReference>
<evidence type="ECO:0000256" key="12">
    <source>
        <dbReference type="ARBA" id="ARBA00022989"/>
    </source>
</evidence>
<name>A0A7C3N6C9_UNCW3</name>
<dbReference type="FunFam" id="1.10.287.130:FF:000001">
    <property type="entry name" value="Two-component sensor histidine kinase"/>
    <property type="match status" value="1"/>
</dbReference>
<comment type="caution">
    <text evidence="19">The sequence shown here is derived from an EMBL/GenBank/DDBJ whole genome shotgun (WGS) entry which is preliminary data.</text>
</comment>
<keyword evidence="8 16" id="KW-0812">Transmembrane</keyword>